<evidence type="ECO:0000313" key="1">
    <source>
        <dbReference type="EMBL" id="QTV05152.1"/>
    </source>
</evidence>
<dbReference type="Proteomes" id="UP000672011">
    <property type="component" value="Chromosome"/>
</dbReference>
<sequence length="64" mass="7191">MNSLTILFLFISITLQAQNPDIPKYIGCDNPKGKKMKNLCNSSIQESILDYAADKIKNYGDRVP</sequence>
<proteinExistence type="predicted"/>
<reference evidence="2" key="2">
    <citation type="submission" date="2021-04" db="EMBL/GenBank/DDBJ databases">
        <title>Taxonomy of Flavobacteriaceae bacterium ZY171143.</title>
        <authorList>
            <person name="Li F."/>
        </authorList>
    </citation>
    <scope>NUCLEOTIDE SEQUENCE [LARGE SCALE GENOMIC DNA]</scope>
    <source>
        <strain evidence="2">ZY171143</strain>
    </source>
</reference>
<keyword evidence="2" id="KW-1185">Reference proteome</keyword>
<dbReference type="EMBL" id="CP072842">
    <property type="protein sequence ID" value="QTV05152.1"/>
    <property type="molecule type" value="Genomic_DNA"/>
</dbReference>
<dbReference type="RefSeq" id="WP_230475778.1">
    <property type="nucleotide sequence ID" value="NZ_CP072842.1"/>
</dbReference>
<gene>
    <name evidence="1" type="ORF">J9309_10200</name>
</gene>
<organism evidence="1 2">
    <name type="scientific">Faecalibacter bovis</name>
    <dbReference type="NCBI Taxonomy" id="2898187"/>
    <lineage>
        <taxon>Bacteria</taxon>
        <taxon>Pseudomonadati</taxon>
        <taxon>Bacteroidota</taxon>
        <taxon>Flavobacteriia</taxon>
        <taxon>Flavobacteriales</taxon>
        <taxon>Weeksellaceae</taxon>
        <taxon>Faecalibacter</taxon>
    </lineage>
</organism>
<evidence type="ECO:0000313" key="2">
    <source>
        <dbReference type="Proteomes" id="UP000672011"/>
    </source>
</evidence>
<protein>
    <submittedName>
        <fullName evidence="1">Uncharacterized protein</fullName>
    </submittedName>
</protein>
<reference evidence="1 2" key="1">
    <citation type="journal article" date="2021" name="Int. J. Syst. Evol. Microbiol.">
        <title>Faecalibacter bovis sp. nov., isolated from cow faeces.</title>
        <authorList>
            <person name="Li F."/>
            <person name="Zhao W."/>
            <person name="Hong Q."/>
            <person name="Shao Q."/>
            <person name="Song J."/>
            <person name="Yang S."/>
        </authorList>
    </citation>
    <scope>NUCLEOTIDE SEQUENCE [LARGE SCALE GENOMIC DNA]</scope>
    <source>
        <strain evidence="1 2">ZY171143</strain>
    </source>
</reference>
<name>A0ABX7XB87_9FLAO</name>
<accession>A0ABX7XB87</accession>